<dbReference type="Gene3D" id="1.20.1280.50">
    <property type="match status" value="1"/>
</dbReference>
<evidence type="ECO:0000313" key="4">
    <source>
        <dbReference type="EMBL" id="EEE68420.1"/>
    </source>
</evidence>
<protein>
    <submittedName>
        <fullName evidence="4">Uncharacterized protein</fullName>
    </submittedName>
</protein>
<dbReference type="EMBL" id="CM000145">
    <property type="protein sequence ID" value="EEE68420.1"/>
    <property type="molecule type" value="Genomic_DNA"/>
</dbReference>
<feature type="domain" description="KIB1-4 beta-propeller" evidence="3">
    <location>
        <begin position="121"/>
        <end position="381"/>
    </location>
</feature>
<organism evidence="4">
    <name type="scientific">Oryza sativa subsp. japonica</name>
    <name type="common">Rice</name>
    <dbReference type="NCBI Taxonomy" id="39947"/>
    <lineage>
        <taxon>Eukaryota</taxon>
        <taxon>Viridiplantae</taxon>
        <taxon>Streptophyta</taxon>
        <taxon>Embryophyta</taxon>
        <taxon>Tracheophyta</taxon>
        <taxon>Spermatophyta</taxon>
        <taxon>Magnoliopsida</taxon>
        <taxon>Liliopsida</taxon>
        <taxon>Poales</taxon>
        <taxon>Poaceae</taxon>
        <taxon>BOP clade</taxon>
        <taxon>Oryzoideae</taxon>
        <taxon>Oryzeae</taxon>
        <taxon>Oryzinae</taxon>
        <taxon>Oryza</taxon>
        <taxon>Oryza sativa</taxon>
    </lineage>
</organism>
<name>B9G053_ORYSJ</name>
<dbReference type="InterPro" id="IPR036047">
    <property type="entry name" value="F-box-like_dom_sf"/>
</dbReference>
<dbReference type="AlphaFoldDB" id="B9G053"/>
<proteinExistence type="predicted"/>
<accession>B9G053</accession>
<dbReference type="InterPro" id="IPR001810">
    <property type="entry name" value="F-box_dom"/>
</dbReference>
<evidence type="ECO:0000259" key="2">
    <source>
        <dbReference type="Pfam" id="PF00646"/>
    </source>
</evidence>
<evidence type="ECO:0000256" key="1">
    <source>
        <dbReference type="SAM" id="MobiDB-lite"/>
    </source>
</evidence>
<dbReference type="SUPFAM" id="SSF81383">
    <property type="entry name" value="F-box domain"/>
    <property type="match status" value="1"/>
</dbReference>
<reference evidence="4" key="1">
    <citation type="journal article" date="2005" name="PLoS Biol.">
        <title>The genomes of Oryza sativa: a history of duplications.</title>
        <authorList>
            <person name="Yu J."/>
            <person name="Wang J."/>
            <person name="Lin W."/>
            <person name="Li S."/>
            <person name="Li H."/>
            <person name="Zhou J."/>
            <person name="Ni P."/>
            <person name="Dong W."/>
            <person name="Hu S."/>
            <person name="Zeng C."/>
            <person name="Zhang J."/>
            <person name="Zhang Y."/>
            <person name="Li R."/>
            <person name="Xu Z."/>
            <person name="Li S."/>
            <person name="Li X."/>
            <person name="Zheng H."/>
            <person name="Cong L."/>
            <person name="Lin L."/>
            <person name="Yin J."/>
            <person name="Geng J."/>
            <person name="Li G."/>
            <person name="Shi J."/>
            <person name="Liu J."/>
            <person name="Lv H."/>
            <person name="Li J."/>
            <person name="Wang J."/>
            <person name="Deng Y."/>
            <person name="Ran L."/>
            <person name="Shi X."/>
            <person name="Wang X."/>
            <person name="Wu Q."/>
            <person name="Li C."/>
            <person name="Ren X."/>
            <person name="Wang J."/>
            <person name="Wang X."/>
            <person name="Li D."/>
            <person name="Liu D."/>
            <person name="Zhang X."/>
            <person name="Ji Z."/>
            <person name="Zhao W."/>
            <person name="Sun Y."/>
            <person name="Zhang Z."/>
            <person name="Bao J."/>
            <person name="Han Y."/>
            <person name="Dong L."/>
            <person name="Ji J."/>
            <person name="Chen P."/>
            <person name="Wu S."/>
            <person name="Liu J."/>
            <person name="Xiao Y."/>
            <person name="Bu D."/>
            <person name="Tan J."/>
            <person name="Yang L."/>
            <person name="Ye C."/>
            <person name="Zhang J."/>
            <person name="Xu J."/>
            <person name="Zhou Y."/>
            <person name="Yu Y."/>
            <person name="Zhang B."/>
            <person name="Zhuang S."/>
            <person name="Wei H."/>
            <person name="Liu B."/>
            <person name="Lei M."/>
            <person name="Yu H."/>
            <person name="Li Y."/>
            <person name="Xu H."/>
            <person name="Wei S."/>
            <person name="He X."/>
            <person name="Fang L."/>
            <person name="Zhang Z."/>
            <person name="Zhang Y."/>
            <person name="Huang X."/>
            <person name="Su Z."/>
            <person name="Tong W."/>
            <person name="Li J."/>
            <person name="Tong Z."/>
            <person name="Li S."/>
            <person name="Ye J."/>
            <person name="Wang L."/>
            <person name="Fang L."/>
            <person name="Lei T."/>
            <person name="Chen C."/>
            <person name="Chen H."/>
            <person name="Xu Z."/>
            <person name="Li H."/>
            <person name="Huang H."/>
            <person name="Zhang F."/>
            <person name="Xu H."/>
            <person name="Li N."/>
            <person name="Zhao C."/>
            <person name="Li S."/>
            <person name="Dong L."/>
            <person name="Huang Y."/>
            <person name="Li L."/>
            <person name="Xi Y."/>
            <person name="Qi Q."/>
            <person name="Li W."/>
            <person name="Zhang B."/>
            <person name="Hu W."/>
            <person name="Zhang Y."/>
            <person name="Tian X."/>
            <person name="Jiao Y."/>
            <person name="Liang X."/>
            <person name="Jin J."/>
            <person name="Gao L."/>
            <person name="Zheng W."/>
            <person name="Hao B."/>
            <person name="Liu S."/>
            <person name="Wang W."/>
            <person name="Yuan L."/>
            <person name="Cao M."/>
            <person name="McDermott J."/>
            <person name="Samudrala R."/>
            <person name="Wang J."/>
            <person name="Wong G.K."/>
            <person name="Yang H."/>
        </authorList>
    </citation>
    <scope>NUCLEOTIDE SEQUENCE [LARGE SCALE GENOMIC DNA]</scope>
</reference>
<dbReference type="PANTHER" id="PTHR33110">
    <property type="entry name" value="F-BOX/KELCH-REPEAT PROTEIN-RELATED"/>
    <property type="match status" value="1"/>
</dbReference>
<dbReference type="Pfam" id="PF03478">
    <property type="entry name" value="Beta-prop_KIB1-4"/>
    <property type="match status" value="1"/>
</dbReference>
<dbReference type="InterPro" id="IPR005174">
    <property type="entry name" value="KIB1-4_b-propeller"/>
</dbReference>
<sequence>MDAATGTPADQSPNAPLPVRVSEDGVEAPWLDDARGRPWADLPADILGLVVGCLPLVEDRARLRSVCRAWRVLHQRSPPPLPLLVMADFSFSSFCAGETIMGVRGRVPLPEREREMAAGGSVCCVGSFEGWLVGVKANKGRYFGDRRRFLMNSFSRDVIRLPLPSGASRSADAYTRSLPIINGSGVLHCTINAAKCVMLFWKVVLSSSPDSGSKCVVAATSMVKDAVKLALWRPGMKSWSVCDGNLHMLSFGKFTTNLLVFEICEDDNGLMVSRVESCVIKLPGVMGTANETWSIVEWRGKLLIVVTYFGEFGHNIIEIRVYEVDCSTNPATFTEIKSLDGDCNFISQLSSKSFRLSHYDVVKDYLIYFMHDRSFDKSVYNMKDGTMTPITADMSEDKI</sequence>
<gene>
    <name evidence="4" type="ORF">OsJ_26783</name>
</gene>
<dbReference type="PANTHER" id="PTHR33110:SF61">
    <property type="entry name" value="EXPRESSED PROTEIN"/>
    <property type="match status" value="1"/>
</dbReference>
<feature type="domain" description="F-box" evidence="2">
    <location>
        <begin position="39"/>
        <end position="71"/>
    </location>
</feature>
<dbReference type="Pfam" id="PF00646">
    <property type="entry name" value="F-box"/>
    <property type="match status" value="1"/>
</dbReference>
<evidence type="ECO:0000259" key="3">
    <source>
        <dbReference type="Pfam" id="PF03478"/>
    </source>
</evidence>
<dbReference type="Proteomes" id="UP000007752">
    <property type="component" value="Chromosome 8"/>
</dbReference>
<reference evidence="4" key="2">
    <citation type="submission" date="2008-12" db="EMBL/GenBank/DDBJ databases">
        <title>Improved gene annotation of the rice (Oryza sativa) genomes.</title>
        <authorList>
            <person name="Wang J."/>
            <person name="Li R."/>
            <person name="Fan W."/>
            <person name="Huang Q."/>
            <person name="Zhang J."/>
            <person name="Zhou Y."/>
            <person name="Hu Y."/>
            <person name="Zi S."/>
            <person name="Li J."/>
            <person name="Ni P."/>
            <person name="Zheng H."/>
            <person name="Zhang Y."/>
            <person name="Zhao M."/>
            <person name="Hao Q."/>
            <person name="McDermott J."/>
            <person name="Samudrala R."/>
            <person name="Kristiansen K."/>
            <person name="Wong G.K.-S."/>
        </authorList>
    </citation>
    <scope>NUCLEOTIDE SEQUENCE</scope>
</reference>
<feature type="region of interest" description="Disordered" evidence="1">
    <location>
        <begin position="1"/>
        <end position="20"/>
    </location>
</feature>